<evidence type="ECO:0000256" key="4">
    <source>
        <dbReference type="ARBA" id="ARBA00023239"/>
    </source>
</evidence>
<evidence type="ECO:0000259" key="6">
    <source>
        <dbReference type="Pfam" id="PF01974"/>
    </source>
</evidence>
<dbReference type="Gene3D" id="3.40.1350.10">
    <property type="match status" value="1"/>
</dbReference>
<dbReference type="GO" id="GO:0000379">
    <property type="term" value="P:tRNA-type intron splice site recognition and cleavage"/>
    <property type="evidence" value="ECO:0007669"/>
    <property type="project" value="TreeGrafter"/>
</dbReference>
<organism evidence="8">
    <name type="scientific">Rhizopus microsporus var. microsporus</name>
    <dbReference type="NCBI Taxonomy" id="86635"/>
    <lineage>
        <taxon>Eukaryota</taxon>
        <taxon>Fungi</taxon>
        <taxon>Fungi incertae sedis</taxon>
        <taxon>Mucoromycota</taxon>
        <taxon>Mucoromycotina</taxon>
        <taxon>Mucoromycetes</taxon>
        <taxon>Mucorales</taxon>
        <taxon>Mucorineae</taxon>
        <taxon>Rhizopodaceae</taxon>
        <taxon>Rhizopus</taxon>
    </lineage>
</organism>
<dbReference type="EMBL" id="KV921859">
    <property type="protein sequence ID" value="ORE11207.1"/>
    <property type="molecule type" value="Genomic_DNA"/>
</dbReference>
<feature type="domain" description="tRNA intron endonuclease catalytic" evidence="6">
    <location>
        <begin position="84"/>
        <end position="158"/>
    </location>
</feature>
<gene>
    <name evidence="8" type="ORF">BCV72DRAFT_301280</name>
</gene>
<keyword evidence="8" id="KW-0378">Hydrolase</keyword>
<dbReference type="GO" id="GO:0003676">
    <property type="term" value="F:nucleic acid binding"/>
    <property type="evidence" value="ECO:0007669"/>
    <property type="project" value="InterPro"/>
</dbReference>
<keyword evidence="8" id="KW-0540">Nuclease</keyword>
<dbReference type="NCBIfam" id="TIGR00324">
    <property type="entry name" value="endA"/>
    <property type="match status" value="1"/>
</dbReference>
<keyword evidence="4" id="KW-0456">Lyase</keyword>
<dbReference type="PANTHER" id="PTHR13070">
    <property type="entry name" value="TRNA-SPLICING ENDONUCLEASE SUBUNIT SEN34-RELATED"/>
    <property type="match status" value="1"/>
</dbReference>
<dbReference type="GO" id="GO:0000213">
    <property type="term" value="F:tRNA-intron lyase activity"/>
    <property type="evidence" value="ECO:0007669"/>
    <property type="project" value="UniProtKB-EC"/>
</dbReference>
<dbReference type="InterPro" id="IPR036167">
    <property type="entry name" value="tRNA_intron_Endo_cat-like_sf"/>
</dbReference>
<dbReference type="SUPFAM" id="SSF53032">
    <property type="entry name" value="tRNA-intron endonuclease catalytic domain-like"/>
    <property type="match status" value="1"/>
</dbReference>
<evidence type="ECO:0000256" key="1">
    <source>
        <dbReference type="ARBA" id="ARBA00008078"/>
    </source>
</evidence>
<evidence type="ECO:0000256" key="5">
    <source>
        <dbReference type="ARBA" id="ARBA00034031"/>
    </source>
</evidence>
<evidence type="ECO:0000259" key="7">
    <source>
        <dbReference type="Pfam" id="PF26577"/>
    </source>
</evidence>
<evidence type="ECO:0000256" key="2">
    <source>
        <dbReference type="ARBA" id="ARBA00012573"/>
    </source>
</evidence>
<evidence type="ECO:0000256" key="3">
    <source>
        <dbReference type="ARBA" id="ARBA00022694"/>
    </source>
</evidence>
<sequence>MSLVEIKQYGNRYLVFNVKDVERLRKEFRIVGALCGTLPGFPQQNTFYGLPLSLSLEEVKMVIDLKVAKVTNALSPLPSINNSLFRYFWSLDYYVTSGYKFGGDYLLYPQDPTCCHSQFIVSVMHFDQNITTKDVVQMGRLATNVKKKFVLAGFKNETEDEIAVFSLSWAGF</sequence>
<dbReference type="VEuPathDB" id="FungiDB:BCV72DRAFT_301280"/>
<dbReference type="OrthoDB" id="48041at2759"/>
<keyword evidence="3" id="KW-0819">tRNA processing</keyword>
<dbReference type="Pfam" id="PF26577">
    <property type="entry name" value="TSEN34_N"/>
    <property type="match status" value="1"/>
</dbReference>
<dbReference type="CDD" id="cd22363">
    <property type="entry name" value="tRNA-intron_lyase_C"/>
    <property type="match status" value="1"/>
</dbReference>
<comment type="similarity">
    <text evidence="1">Belongs to the tRNA-intron endonuclease family.</text>
</comment>
<name>A0A1X0RGR7_RHIZD</name>
<feature type="domain" description="TSEN34 N-terminal" evidence="7">
    <location>
        <begin position="5"/>
        <end position="71"/>
    </location>
</feature>
<dbReference type="EC" id="4.6.1.16" evidence="2"/>
<reference evidence="8" key="1">
    <citation type="journal article" date="2016" name="Proc. Natl. Acad. Sci. U.S.A.">
        <title>Lipid metabolic changes in an early divergent fungus govern the establishment of a mutualistic symbiosis with endobacteria.</title>
        <authorList>
            <person name="Lastovetsky O.A."/>
            <person name="Gaspar M.L."/>
            <person name="Mondo S.J."/>
            <person name="LaButti K.M."/>
            <person name="Sandor L."/>
            <person name="Grigoriev I.V."/>
            <person name="Henry S.A."/>
            <person name="Pawlowska T.E."/>
        </authorList>
    </citation>
    <scope>NUCLEOTIDE SEQUENCE [LARGE SCALE GENOMIC DNA]</scope>
    <source>
        <strain evidence="8">ATCC 52814</strain>
    </source>
</reference>
<dbReference type="InterPro" id="IPR006677">
    <property type="entry name" value="tRNA_intron_Endonuc_cat-like"/>
</dbReference>
<dbReference type="Proteomes" id="UP000242414">
    <property type="component" value="Unassembled WGS sequence"/>
</dbReference>
<dbReference type="InterPro" id="IPR006676">
    <property type="entry name" value="tRNA_splic"/>
</dbReference>
<dbReference type="InterPro" id="IPR011856">
    <property type="entry name" value="tRNA_endonuc-like_dom_sf"/>
</dbReference>
<dbReference type="InterPro" id="IPR059049">
    <property type="entry name" value="TSEN34_N"/>
</dbReference>
<evidence type="ECO:0000313" key="8">
    <source>
        <dbReference type="EMBL" id="ORE11207.1"/>
    </source>
</evidence>
<dbReference type="PANTHER" id="PTHR13070:SF0">
    <property type="entry name" value="TRNA-SPLICING ENDONUCLEASE SUBUNIT SEN34"/>
    <property type="match status" value="1"/>
</dbReference>
<dbReference type="AlphaFoldDB" id="A0A1X0RGR7"/>
<keyword evidence="8" id="KW-0255">Endonuclease</keyword>
<accession>A0A1X0RGR7</accession>
<dbReference type="Pfam" id="PF01974">
    <property type="entry name" value="tRNA_int_endo"/>
    <property type="match status" value="1"/>
</dbReference>
<proteinExistence type="inferred from homology"/>
<comment type="catalytic activity">
    <reaction evidence="5">
        <text>pretRNA = a 3'-half-tRNA molecule with a 5'-OH end + a 5'-half-tRNA molecule with a 2',3'-cyclic phosphate end + an intron with a 2',3'-cyclic phosphate and a 5'-hydroxyl terminus.</text>
        <dbReference type="EC" id="4.6.1.16"/>
    </reaction>
</comment>
<dbReference type="GO" id="GO:0005634">
    <property type="term" value="C:nucleus"/>
    <property type="evidence" value="ECO:0007669"/>
    <property type="project" value="UniProtKB-ARBA"/>
</dbReference>
<protein>
    <recommendedName>
        <fullName evidence="2">tRNA-intron lyase</fullName>
        <ecNumber evidence="2">4.6.1.16</ecNumber>
    </recommendedName>
</protein>